<feature type="compositionally biased region" description="Acidic residues" evidence="1">
    <location>
        <begin position="45"/>
        <end position="54"/>
    </location>
</feature>
<name>A0ABR2F9L5_9ROSI</name>
<protein>
    <submittedName>
        <fullName evidence="2">Uncharacterized protein</fullName>
    </submittedName>
</protein>
<evidence type="ECO:0000313" key="2">
    <source>
        <dbReference type="EMBL" id="KAK8575018.1"/>
    </source>
</evidence>
<evidence type="ECO:0000256" key="1">
    <source>
        <dbReference type="SAM" id="MobiDB-lite"/>
    </source>
</evidence>
<dbReference type="Proteomes" id="UP001472677">
    <property type="component" value="Unassembled WGS sequence"/>
</dbReference>
<sequence length="101" mass="11422">MEVGQVKGNFVDEKYHIRVKMKFLQAVLEECRRAVESLSNCKDGTDDDDEDDADKDAVNPQVEVRDVDTLRDEEVVEVETKQYWAVPMAIVGISMVVGFIA</sequence>
<accession>A0ABR2F9L5</accession>
<feature type="region of interest" description="Disordered" evidence="1">
    <location>
        <begin position="38"/>
        <end position="59"/>
    </location>
</feature>
<comment type="caution">
    <text evidence="2">The sequence shown here is derived from an EMBL/GenBank/DDBJ whole genome shotgun (WGS) entry which is preliminary data.</text>
</comment>
<gene>
    <name evidence="2" type="ORF">V6N12_062695</name>
</gene>
<organism evidence="2 3">
    <name type="scientific">Hibiscus sabdariffa</name>
    <name type="common">roselle</name>
    <dbReference type="NCBI Taxonomy" id="183260"/>
    <lineage>
        <taxon>Eukaryota</taxon>
        <taxon>Viridiplantae</taxon>
        <taxon>Streptophyta</taxon>
        <taxon>Embryophyta</taxon>
        <taxon>Tracheophyta</taxon>
        <taxon>Spermatophyta</taxon>
        <taxon>Magnoliopsida</taxon>
        <taxon>eudicotyledons</taxon>
        <taxon>Gunneridae</taxon>
        <taxon>Pentapetalae</taxon>
        <taxon>rosids</taxon>
        <taxon>malvids</taxon>
        <taxon>Malvales</taxon>
        <taxon>Malvaceae</taxon>
        <taxon>Malvoideae</taxon>
        <taxon>Hibiscus</taxon>
    </lineage>
</organism>
<dbReference type="EMBL" id="JBBPBM010000007">
    <property type="protein sequence ID" value="KAK8575018.1"/>
    <property type="molecule type" value="Genomic_DNA"/>
</dbReference>
<reference evidence="2 3" key="1">
    <citation type="journal article" date="2024" name="G3 (Bethesda)">
        <title>Genome assembly of Hibiscus sabdariffa L. provides insights into metabolisms of medicinal natural products.</title>
        <authorList>
            <person name="Kim T."/>
        </authorList>
    </citation>
    <scope>NUCLEOTIDE SEQUENCE [LARGE SCALE GENOMIC DNA]</scope>
    <source>
        <strain evidence="2">TK-2024</strain>
        <tissue evidence="2">Old leaves</tissue>
    </source>
</reference>
<keyword evidence="3" id="KW-1185">Reference proteome</keyword>
<evidence type="ECO:0000313" key="3">
    <source>
        <dbReference type="Proteomes" id="UP001472677"/>
    </source>
</evidence>
<proteinExistence type="predicted"/>